<protein>
    <submittedName>
        <fullName evidence="1">Uncharacterized protein</fullName>
    </submittedName>
</protein>
<accession>A0ACC5X6N7</accession>
<name>A0ACC5X6N7_PANGG</name>
<dbReference type="Proteomes" id="UP000829447">
    <property type="component" value="Linkage Group LG15"/>
</dbReference>
<sequence length="173" mass="19394">MVLRLRSRRRPWAKGVRMVLVHVGYLVLPVFGSVRSRVRRPPLHAASLQFLSISLLSLSFSFSQSICLPLSPLPLCSYSDRLSACVLPPSASIPSFHPKTTLAFKNQKPTFFPLIHVFSADFHVTSLHTPPPFQLFGLFGPFPKIHFSAPLTCQAESWETYCHKNIGDLFTST</sequence>
<comment type="caution">
    <text evidence="1">The sequence shown here is derived from an EMBL/GenBank/DDBJ whole genome shotgun (WGS) entry which is preliminary data.</text>
</comment>
<keyword evidence="2" id="KW-1185">Reference proteome</keyword>
<organism evidence="1 2">
    <name type="scientific">Pangasianodon gigas</name>
    <name type="common">Mekong giant catfish</name>
    <name type="synonym">Pangasius gigas</name>
    <dbReference type="NCBI Taxonomy" id="30993"/>
    <lineage>
        <taxon>Eukaryota</taxon>
        <taxon>Metazoa</taxon>
        <taxon>Chordata</taxon>
        <taxon>Craniata</taxon>
        <taxon>Vertebrata</taxon>
        <taxon>Euteleostomi</taxon>
        <taxon>Actinopterygii</taxon>
        <taxon>Neopterygii</taxon>
        <taxon>Teleostei</taxon>
        <taxon>Ostariophysi</taxon>
        <taxon>Siluriformes</taxon>
        <taxon>Pangasiidae</taxon>
        <taxon>Pangasianodon</taxon>
    </lineage>
</organism>
<evidence type="ECO:0000313" key="1">
    <source>
        <dbReference type="EMBL" id="MCI4386822.1"/>
    </source>
</evidence>
<reference evidence="1 2" key="1">
    <citation type="journal article" date="2022" name="bioRxiv">
        <title>An ancient truncated duplication of the anti-Mullerian hormone receptor type 2 gene is a potential conserved master sex determinant in the Pangasiidae catfish family.</title>
        <authorList>
            <person name="Wen M."/>
            <person name="Pan Q."/>
            <person name="Jouanno E."/>
            <person name="Montfort J."/>
            <person name="Zahm M."/>
            <person name="Cabau C."/>
            <person name="Klopp C."/>
            <person name="Iampietro C."/>
            <person name="Roques C."/>
            <person name="Bouchez O."/>
            <person name="Castinel A."/>
            <person name="Donnadieu C."/>
            <person name="Parrinello H."/>
            <person name="Poncet C."/>
            <person name="Belmonte E."/>
            <person name="Gautier V."/>
            <person name="Avarre J.-C."/>
            <person name="Dugue R."/>
            <person name="Gustiano R."/>
            <person name="Ha T.T.T."/>
            <person name="Campet M."/>
            <person name="Sriphairoj K."/>
            <person name="Ribolli J."/>
            <person name="de Almeida F.L."/>
            <person name="Desvignes T."/>
            <person name="Postlethwait J.H."/>
            <person name="Bucao C.F."/>
            <person name="Robinson-Rechavi M."/>
            <person name="Bobe J."/>
            <person name="Herpin A."/>
            <person name="Guiguen Y."/>
        </authorList>
    </citation>
    <scope>NUCLEOTIDE SEQUENCE [LARGE SCALE GENOMIC DNA]</scope>
    <source>
        <strain evidence="1">YG-Dec2019</strain>
    </source>
</reference>
<dbReference type="EMBL" id="CM040468">
    <property type="protein sequence ID" value="MCI4386822.1"/>
    <property type="molecule type" value="Genomic_DNA"/>
</dbReference>
<evidence type="ECO:0000313" key="2">
    <source>
        <dbReference type="Proteomes" id="UP000829447"/>
    </source>
</evidence>
<gene>
    <name evidence="1" type="ORF">PGIGA_G00067090</name>
</gene>
<proteinExistence type="predicted"/>